<keyword evidence="6" id="KW-1185">Reference proteome</keyword>
<dbReference type="PANTHER" id="PTHR36511:SF4">
    <property type="entry name" value="ANTITOXIN MQSA"/>
    <property type="match status" value="1"/>
</dbReference>
<evidence type="ECO:0000259" key="4">
    <source>
        <dbReference type="PROSITE" id="PS50943"/>
    </source>
</evidence>
<dbReference type="Proteomes" id="UP000295122">
    <property type="component" value="Unassembled WGS sequence"/>
</dbReference>
<gene>
    <name evidence="5" type="ORF">EV668_1858</name>
</gene>
<reference evidence="5 6" key="1">
    <citation type="submission" date="2019-03" db="EMBL/GenBank/DDBJ databases">
        <title>Genomic Encyclopedia of Type Strains, Phase IV (KMG-IV): sequencing the most valuable type-strain genomes for metagenomic binning, comparative biology and taxonomic classification.</title>
        <authorList>
            <person name="Goeker M."/>
        </authorList>
    </citation>
    <scope>NUCLEOTIDE SEQUENCE [LARGE SCALE GENOMIC DNA]</scope>
    <source>
        <strain evidence="5 6">DSM 25903</strain>
    </source>
</reference>
<comment type="caution">
    <text evidence="5">The sequence shown here is derived from an EMBL/GenBank/DDBJ whole genome shotgun (WGS) entry which is preliminary data.</text>
</comment>
<dbReference type="SUPFAM" id="SSF47413">
    <property type="entry name" value="lambda repressor-like DNA-binding domains"/>
    <property type="match status" value="1"/>
</dbReference>
<evidence type="ECO:0000313" key="6">
    <source>
        <dbReference type="Proteomes" id="UP000295122"/>
    </source>
</evidence>
<dbReference type="RefSeq" id="WP_133769450.1">
    <property type="nucleotide sequence ID" value="NZ_SNZR01000011.1"/>
</dbReference>
<keyword evidence="3" id="KW-0804">Transcription</keyword>
<dbReference type="CDD" id="cd00093">
    <property type="entry name" value="HTH_XRE"/>
    <property type="match status" value="1"/>
</dbReference>
<evidence type="ECO:0000256" key="2">
    <source>
        <dbReference type="ARBA" id="ARBA00023125"/>
    </source>
</evidence>
<dbReference type="Gene3D" id="1.10.260.40">
    <property type="entry name" value="lambda repressor-like DNA-binding domains"/>
    <property type="match status" value="1"/>
</dbReference>
<evidence type="ECO:0000313" key="5">
    <source>
        <dbReference type="EMBL" id="TDR94570.1"/>
    </source>
</evidence>
<sequence>MTSLGKRLIVAAKEARSIARGEADPSSYRVHVPATVDVAGIRAGLRMTQTRFAEVFGFSAGTIRDWEQGRRQPDTAARAYLKVIEREPEIVRKALADQQTPTS</sequence>
<evidence type="ECO:0000256" key="1">
    <source>
        <dbReference type="ARBA" id="ARBA00023015"/>
    </source>
</evidence>
<dbReference type="InterPro" id="IPR052359">
    <property type="entry name" value="HTH-type_reg/antitoxin"/>
</dbReference>
<dbReference type="OrthoDB" id="461984at2"/>
<feature type="domain" description="HTH cro/C1-type" evidence="4">
    <location>
        <begin position="38"/>
        <end position="91"/>
    </location>
</feature>
<organism evidence="5 6">
    <name type="scientific">Enterovirga rhinocerotis</name>
    <dbReference type="NCBI Taxonomy" id="1339210"/>
    <lineage>
        <taxon>Bacteria</taxon>
        <taxon>Pseudomonadati</taxon>
        <taxon>Pseudomonadota</taxon>
        <taxon>Alphaproteobacteria</taxon>
        <taxon>Hyphomicrobiales</taxon>
        <taxon>Methylobacteriaceae</taxon>
        <taxon>Enterovirga</taxon>
    </lineage>
</organism>
<evidence type="ECO:0000256" key="3">
    <source>
        <dbReference type="ARBA" id="ARBA00023163"/>
    </source>
</evidence>
<keyword evidence="1" id="KW-0805">Transcription regulation</keyword>
<dbReference type="PROSITE" id="PS50943">
    <property type="entry name" value="HTH_CROC1"/>
    <property type="match status" value="1"/>
</dbReference>
<dbReference type="PANTHER" id="PTHR36511">
    <property type="entry name" value="MERR FAMILY BACTERIAL REGULATORY PROTEIN"/>
    <property type="match status" value="1"/>
</dbReference>
<dbReference type="EMBL" id="SNZR01000011">
    <property type="protein sequence ID" value="TDR94570.1"/>
    <property type="molecule type" value="Genomic_DNA"/>
</dbReference>
<dbReference type="GO" id="GO:0003677">
    <property type="term" value="F:DNA binding"/>
    <property type="evidence" value="ECO:0007669"/>
    <property type="project" value="UniProtKB-KW"/>
</dbReference>
<accession>A0A4R7C7F5</accession>
<keyword evidence="2" id="KW-0238">DNA-binding</keyword>
<protein>
    <submittedName>
        <fullName evidence="5">Putative transcriptional regulator</fullName>
    </submittedName>
</protein>
<dbReference type="AlphaFoldDB" id="A0A4R7C7F5"/>
<name>A0A4R7C7F5_9HYPH</name>
<dbReference type="InterPro" id="IPR001387">
    <property type="entry name" value="Cro/C1-type_HTH"/>
</dbReference>
<proteinExistence type="predicted"/>
<dbReference type="InterPro" id="IPR010982">
    <property type="entry name" value="Lambda_DNA-bd_dom_sf"/>
</dbReference>